<accession>A0ABD2QIK5</accession>
<organism evidence="1 2">
    <name type="scientific">Cichlidogyrus casuarinus</name>
    <dbReference type="NCBI Taxonomy" id="1844966"/>
    <lineage>
        <taxon>Eukaryota</taxon>
        <taxon>Metazoa</taxon>
        <taxon>Spiralia</taxon>
        <taxon>Lophotrochozoa</taxon>
        <taxon>Platyhelminthes</taxon>
        <taxon>Monogenea</taxon>
        <taxon>Monopisthocotylea</taxon>
        <taxon>Dactylogyridea</taxon>
        <taxon>Ancyrocephalidae</taxon>
        <taxon>Cichlidogyrus</taxon>
    </lineage>
</organism>
<proteinExistence type="predicted"/>
<sequence length="190" mass="22021">MRIIVWNSGEEPSNLAILTKLTVIAASDNLATGNSLYYARFTNKIRNWRLISSRFFPRVQNYIPALKKQRTSIITKPKELAHVKNSTEALLVKNNGYLENYILSSDGCELELTRHKYDRFSEILTSLLYYAHSIKQIKSWTQIARQFFPFHFTKHKAYTGVYLRPCSNLSYLEEMKPLTAVYLQLCSSAI</sequence>
<gene>
    <name evidence="1" type="ORF">Ciccas_001972</name>
</gene>
<evidence type="ECO:0000313" key="2">
    <source>
        <dbReference type="Proteomes" id="UP001626550"/>
    </source>
</evidence>
<comment type="caution">
    <text evidence="1">The sequence shown here is derived from an EMBL/GenBank/DDBJ whole genome shotgun (WGS) entry which is preliminary data.</text>
</comment>
<dbReference type="AlphaFoldDB" id="A0ABD2QIK5"/>
<name>A0ABD2QIK5_9PLAT</name>
<reference evidence="1 2" key="1">
    <citation type="submission" date="2024-11" db="EMBL/GenBank/DDBJ databases">
        <title>Adaptive evolution of stress response genes in parasites aligns with host niche diversity.</title>
        <authorList>
            <person name="Hahn C."/>
            <person name="Resl P."/>
        </authorList>
    </citation>
    <scope>NUCLEOTIDE SEQUENCE [LARGE SCALE GENOMIC DNA]</scope>
    <source>
        <strain evidence="1">EGGRZ-B1_66</strain>
        <tissue evidence="1">Body</tissue>
    </source>
</reference>
<dbReference type="EMBL" id="JBJKFK010000142">
    <property type="protein sequence ID" value="KAL3319373.1"/>
    <property type="molecule type" value="Genomic_DNA"/>
</dbReference>
<evidence type="ECO:0000313" key="1">
    <source>
        <dbReference type="EMBL" id="KAL3319373.1"/>
    </source>
</evidence>
<protein>
    <submittedName>
        <fullName evidence="1">Uncharacterized protein</fullName>
    </submittedName>
</protein>
<keyword evidence="2" id="KW-1185">Reference proteome</keyword>
<dbReference type="Proteomes" id="UP001626550">
    <property type="component" value="Unassembled WGS sequence"/>
</dbReference>